<proteinExistence type="predicted"/>
<keyword evidence="1" id="KW-0812">Transmembrane</keyword>
<keyword evidence="1" id="KW-1133">Transmembrane helix</keyword>
<keyword evidence="1" id="KW-0472">Membrane</keyword>
<organism evidence="2 3">
    <name type="scientific">Ignelater luminosus</name>
    <name type="common">Cucubano</name>
    <name type="synonym">Pyrophorus luminosus</name>
    <dbReference type="NCBI Taxonomy" id="2038154"/>
    <lineage>
        <taxon>Eukaryota</taxon>
        <taxon>Metazoa</taxon>
        <taxon>Ecdysozoa</taxon>
        <taxon>Arthropoda</taxon>
        <taxon>Hexapoda</taxon>
        <taxon>Insecta</taxon>
        <taxon>Pterygota</taxon>
        <taxon>Neoptera</taxon>
        <taxon>Endopterygota</taxon>
        <taxon>Coleoptera</taxon>
        <taxon>Polyphaga</taxon>
        <taxon>Elateriformia</taxon>
        <taxon>Elateroidea</taxon>
        <taxon>Elateridae</taxon>
        <taxon>Agrypninae</taxon>
        <taxon>Pyrophorini</taxon>
        <taxon>Ignelater</taxon>
    </lineage>
</organism>
<gene>
    <name evidence="2" type="ORF">ILUMI_04617</name>
</gene>
<protein>
    <submittedName>
        <fullName evidence="2">Uncharacterized protein</fullName>
    </submittedName>
</protein>
<reference evidence="2" key="1">
    <citation type="submission" date="2019-08" db="EMBL/GenBank/DDBJ databases">
        <title>The genome of the North American firefly Photinus pyralis.</title>
        <authorList>
            <consortium name="Photinus pyralis genome working group"/>
            <person name="Fallon T.R."/>
            <person name="Sander Lower S.E."/>
            <person name="Weng J.-K."/>
        </authorList>
    </citation>
    <scope>NUCLEOTIDE SEQUENCE</scope>
    <source>
        <strain evidence="2">TRF0915ILg1</strain>
        <tissue evidence="2">Whole body</tissue>
    </source>
</reference>
<evidence type="ECO:0000313" key="3">
    <source>
        <dbReference type="Proteomes" id="UP000801492"/>
    </source>
</evidence>
<name>A0A8K0DCI5_IGNLU</name>
<comment type="caution">
    <text evidence="2">The sequence shown here is derived from an EMBL/GenBank/DDBJ whole genome shotgun (WGS) entry which is preliminary data.</text>
</comment>
<evidence type="ECO:0000256" key="1">
    <source>
        <dbReference type="SAM" id="Phobius"/>
    </source>
</evidence>
<dbReference type="OrthoDB" id="10416259at2759"/>
<dbReference type="Proteomes" id="UP000801492">
    <property type="component" value="Unassembled WGS sequence"/>
</dbReference>
<evidence type="ECO:0000313" key="2">
    <source>
        <dbReference type="EMBL" id="KAF2901571.1"/>
    </source>
</evidence>
<accession>A0A8K0DCI5</accession>
<dbReference type="AlphaFoldDB" id="A0A8K0DCI5"/>
<feature type="transmembrane region" description="Helical" evidence="1">
    <location>
        <begin position="146"/>
        <end position="166"/>
    </location>
</feature>
<keyword evidence="3" id="KW-1185">Reference proteome</keyword>
<dbReference type="EMBL" id="VTPC01001550">
    <property type="protein sequence ID" value="KAF2901571.1"/>
    <property type="molecule type" value="Genomic_DNA"/>
</dbReference>
<sequence length="398" mass="47760">MSSWVSDINKRNSKEEIPLLLCLKQQISDNYINNKQASGANPYKCLIMLLWLALKCSRYSLVYELIRSEEDIFEVTGIHLGQATKRKKFDLIDFLVNRRLNIVHVVLERTIRDFWNELTSSCSKFCMSRRYNQLITDDFKRICINLIRYVILLIDVVIFKLIWPYLYDEIVFHEEQALLNMFLEQCHFPSLEFSNFLCVMLNSPDVSQYLNNNTYFQGNLLKDMVTMFHIKQIERQDRLRVIYIIVQLVDVNIFDIERTYSLYQFNDEVVILLHHIKFEVYKDQHHDLNHIRRFILNLENNSLLKINKLKNLALVWKKSYCKLLNSMPGEAFNKNIRMKRKILNSAPSLYELSNFYSQKHIQKMYKIDTYNQFYIVTKKLYLPNDIKRSICFRPPLYC</sequence>